<proteinExistence type="predicted"/>
<dbReference type="InterPro" id="IPR029069">
    <property type="entry name" value="HotDog_dom_sf"/>
</dbReference>
<organism evidence="1 2">
    <name type="scientific">Alloalcanivorax profundimaris</name>
    <dbReference type="NCBI Taxonomy" id="2735259"/>
    <lineage>
        <taxon>Bacteria</taxon>
        <taxon>Pseudomonadati</taxon>
        <taxon>Pseudomonadota</taxon>
        <taxon>Gammaproteobacteria</taxon>
        <taxon>Oceanospirillales</taxon>
        <taxon>Alcanivoracaceae</taxon>
        <taxon>Alloalcanivorax</taxon>
    </lineage>
</organism>
<accession>A0ABS0ASM4</accession>
<evidence type="ECO:0000313" key="1">
    <source>
        <dbReference type="EMBL" id="MBF5057134.1"/>
    </source>
</evidence>
<dbReference type="Proteomes" id="UP000662703">
    <property type="component" value="Unassembled WGS sequence"/>
</dbReference>
<dbReference type="Gene3D" id="3.10.129.10">
    <property type="entry name" value="Hotdog Thioesterase"/>
    <property type="match status" value="2"/>
</dbReference>
<sequence>MNPGSKPDGIWRTPDAYPFHLPLVPHYSHLDTERHVNNVAVQSFHLEARTRLLMDTLDRPVWYSDDVLLRPRRTLTQFLGETHYPHPVTATAAVLGADADRVHLRTALFQHGDCVGVQDCLLGAWQGDRWVALPDDVSRALGERPLEAVWPAETALDAGAFTGYPLQVPLSARYVDLDPDRGLSELALARYAEQARAGSLTELRQPELGLLVARIDLSFGRWDLGMGDEVRLATGLGRVGNTSFVLSGGIAVDGEAVAAAESVMVLLDRRSHRPTPVAPYADAMATLRIG</sequence>
<name>A0ABS0ASM4_9GAMM</name>
<dbReference type="EMBL" id="ARXX01000037">
    <property type="protein sequence ID" value="MBF5057134.1"/>
    <property type="molecule type" value="Genomic_DNA"/>
</dbReference>
<comment type="caution">
    <text evidence="1">The sequence shown here is derived from an EMBL/GenBank/DDBJ whole genome shotgun (WGS) entry which is preliminary data.</text>
</comment>
<gene>
    <name evidence="1" type="ORF">Y5W_02428</name>
</gene>
<evidence type="ECO:0000313" key="2">
    <source>
        <dbReference type="Proteomes" id="UP000662703"/>
    </source>
</evidence>
<reference evidence="1 2" key="1">
    <citation type="submission" date="2012-09" db="EMBL/GenBank/DDBJ databases">
        <title>Genome Sequence of alkane-degrading Bacterium Alcanivorax sp. 521-1.</title>
        <authorList>
            <person name="Lai Q."/>
            <person name="Shao Z."/>
        </authorList>
    </citation>
    <scope>NUCLEOTIDE SEQUENCE [LARGE SCALE GENOMIC DNA]</scope>
    <source>
        <strain evidence="1 2">521-1</strain>
    </source>
</reference>
<keyword evidence="2" id="KW-1185">Reference proteome</keyword>
<protein>
    <submittedName>
        <fullName evidence="1">Thioesterase</fullName>
    </submittedName>
</protein>
<dbReference type="SUPFAM" id="SSF54637">
    <property type="entry name" value="Thioesterase/thiol ester dehydrase-isomerase"/>
    <property type="match status" value="2"/>
</dbReference>
<dbReference type="RefSeq" id="WP_194298143.1">
    <property type="nucleotide sequence ID" value="NZ_ARXX01000037.1"/>
</dbReference>